<gene>
    <name evidence="1" type="ORF">RM780_11910</name>
</gene>
<name>A0ABU2L7W0_9ACTN</name>
<accession>A0ABU2L7W0</accession>
<organism evidence="1 2">
    <name type="scientific">Streptomyces boetiae</name>
    <dbReference type="NCBI Taxonomy" id="3075541"/>
    <lineage>
        <taxon>Bacteria</taxon>
        <taxon>Bacillati</taxon>
        <taxon>Actinomycetota</taxon>
        <taxon>Actinomycetes</taxon>
        <taxon>Kitasatosporales</taxon>
        <taxon>Streptomycetaceae</taxon>
        <taxon>Streptomyces</taxon>
    </lineage>
</organism>
<dbReference type="EMBL" id="JAVREN010000014">
    <property type="protein sequence ID" value="MDT0307664.1"/>
    <property type="molecule type" value="Genomic_DNA"/>
</dbReference>
<evidence type="ECO:0000313" key="1">
    <source>
        <dbReference type="EMBL" id="MDT0307664.1"/>
    </source>
</evidence>
<dbReference type="RefSeq" id="WP_311630619.1">
    <property type="nucleotide sequence ID" value="NZ_JAVREN010000014.1"/>
</dbReference>
<comment type="caution">
    <text evidence="1">The sequence shown here is derived from an EMBL/GenBank/DDBJ whole genome shotgun (WGS) entry which is preliminary data.</text>
</comment>
<reference evidence="2" key="1">
    <citation type="submission" date="2023-07" db="EMBL/GenBank/DDBJ databases">
        <title>30 novel species of actinomycetes from the DSMZ collection.</title>
        <authorList>
            <person name="Nouioui I."/>
        </authorList>
    </citation>
    <scope>NUCLEOTIDE SEQUENCE [LARGE SCALE GENOMIC DNA]</scope>
    <source>
        <strain evidence="2">DSM 44917</strain>
    </source>
</reference>
<evidence type="ECO:0000313" key="2">
    <source>
        <dbReference type="Proteomes" id="UP001183388"/>
    </source>
</evidence>
<proteinExistence type="predicted"/>
<protein>
    <submittedName>
        <fullName evidence="1">Uncharacterized protein</fullName>
    </submittedName>
</protein>
<keyword evidence="2" id="KW-1185">Reference proteome</keyword>
<dbReference type="Proteomes" id="UP001183388">
    <property type="component" value="Unassembled WGS sequence"/>
</dbReference>
<sequence length="108" mass="11045">MAIEINTKLSGRRRVDLACAPIGDARLSGTRVSAVAAVPAASLAVARAAANERPITAPVAEVAAVAGTTGYVVTADVAGAGHQLFGQQKTQLHTMWALRGLDPWSDPA</sequence>